<reference evidence="2" key="1">
    <citation type="journal article" date="2019" name="Int. J. Syst. Evol. Microbiol.">
        <title>The Global Catalogue of Microorganisms (GCM) 10K type strain sequencing project: providing services to taxonomists for standard genome sequencing and annotation.</title>
        <authorList>
            <consortium name="The Broad Institute Genomics Platform"/>
            <consortium name="The Broad Institute Genome Sequencing Center for Infectious Disease"/>
            <person name="Wu L."/>
            <person name="Ma J."/>
        </authorList>
    </citation>
    <scope>NUCLEOTIDE SEQUENCE [LARGE SCALE GENOMIC DNA]</scope>
    <source>
        <strain evidence="2">JCM 9651</strain>
    </source>
</reference>
<protein>
    <submittedName>
        <fullName evidence="1">Uncharacterized protein</fullName>
    </submittedName>
</protein>
<proteinExistence type="predicted"/>
<gene>
    <name evidence="1" type="ORF">GCM10020367_50130</name>
</gene>
<sequence>MSDGLPAGTIVVDERTDRVGEVMGAEGPYVQLRPLRGGREWDADSARVRIATPAERLSMALAEANAASSAAYDLSRWKAYLR</sequence>
<comment type="caution">
    <text evidence="1">The sequence shown here is derived from an EMBL/GenBank/DDBJ whole genome shotgun (WGS) entry which is preliminary data.</text>
</comment>
<keyword evidence="2" id="KW-1185">Reference proteome</keyword>
<evidence type="ECO:0000313" key="1">
    <source>
        <dbReference type="EMBL" id="GAA3376841.1"/>
    </source>
</evidence>
<name>A0ABP6SHY3_9ACTN</name>
<dbReference type="EMBL" id="BAAAYL010000001">
    <property type="protein sequence ID" value="GAA3376841.1"/>
    <property type="molecule type" value="Genomic_DNA"/>
</dbReference>
<organism evidence="1 2">
    <name type="scientific">Streptomyces sannanensis</name>
    <dbReference type="NCBI Taxonomy" id="285536"/>
    <lineage>
        <taxon>Bacteria</taxon>
        <taxon>Bacillati</taxon>
        <taxon>Actinomycetota</taxon>
        <taxon>Actinomycetes</taxon>
        <taxon>Kitasatosporales</taxon>
        <taxon>Streptomycetaceae</taxon>
        <taxon>Streptomyces</taxon>
    </lineage>
</organism>
<dbReference type="RefSeq" id="WP_345041559.1">
    <property type="nucleotide sequence ID" value="NZ_BAAAYL010000001.1"/>
</dbReference>
<accession>A0ABP6SHY3</accession>
<evidence type="ECO:0000313" key="2">
    <source>
        <dbReference type="Proteomes" id="UP001499990"/>
    </source>
</evidence>
<dbReference type="Proteomes" id="UP001499990">
    <property type="component" value="Unassembled WGS sequence"/>
</dbReference>